<dbReference type="GO" id="GO:0008948">
    <property type="term" value="F:oxaloacetate decarboxylase activity"/>
    <property type="evidence" value="ECO:0007669"/>
    <property type="project" value="UniProtKB-EC"/>
</dbReference>
<evidence type="ECO:0000256" key="5">
    <source>
        <dbReference type="ARBA" id="ARBA00022723"/>
    </source>
</evidence>
<evidence type="ECO:0000256" key="10">
    <source>
        <dbReference type="RuleBase" id="RU004338"/>
    </source>
</evidence>
<evidence type="ECO:0000256" key="4">
    <source>
        <dbReference type="ARBA" id="ARBA00011233"/>
    </source>
</evidence>
<dbReference type="Pfam" id="PF03737">
    <property type="entry name" value="RraA-like"/>
    <property type="match status" value="1"/>
</dbReference>
<evidence type="ECO:0000256" key="6">
    <source>
        <dbReference type="ARBA" id="ARBA00023239"/>
    </source>
</evidence>
<dbReference type="Proteomes" id="UP000196536">
    <property type="component" value="Unassembled WGS sequence"/>
</dbReference>
<dbReference type="EMBL" id="NEXX01000001">
    <property type="protein sequence ID" value="OUY08123.1"/>
    <property type="molecule type" value="Genomic_DNA"/>
</dbReference>
<comment type="catalytic activity">
    <reaction evidence="1 10">
        <text>4-hydroxy-4-methyl-2-oxoglutarate = 2 pyruvate</text>
        <dbReference type="Rhea" id="RHEA:22748"/>
        <dbReference type="ChEBI" id="CHEBI:15361"/>
        <dbReference type="ChEBI" id="CHEBI:58276"/>
        <dbReference type="EC" id="4.1.3.17"/>
    </reaction>
</comment>
<evidence type="ECO:0000256" key="7">
    <source>
        <dbReference type="ARBA" id="ARBA00025046"/>
    </source>
</evidence>
<dbReference type="GO" id="GO:0046872">
    <property type="term" value="F:metal ion binding"/>
    <property type="evidence" value="ECO:0007669"/>
    <property type="project" value="UniProtKB-KW"/>
</dbReference>
<dbReference type="PANTHER" id="PTHR33254:SF4">
    <property type="entry name" value="4-HYDROXY-4-METHYL-2-OXOGLUTARATE ALDOLASE 3-RELATED"/>
    <property type="match status" value="1"/>
</dbReference>
<dbReference type="NCBIfam" id="NF006875">
    <property type="entry name" value="PRK09372.1"/>
    <property type="match status" value="1"/>
</dbReference>
<comment type="caution">
    <text evidence="11">The sequence shown here is derived from an EMBL/GenBank/DDBJ whole genome shotgun (WGS) entry which is preliminary data.</text>
</comment>
<dbReference type="RefSeq" id="WP_087618748.1">
    <property type="nucleotide sequence ID" value="NZ_NEXX01000001.1"/>
</dbReference>
<dbReference type="AlphaFoldDB" id="A0A1Z9Z0X2"/>
<evidence type="ECO:0000256" key="2">
    <source>
        <dbReference type="ARBA" id="ARBA00001968"/>
    </source>
</evidence>
<dbReference type="CDD" id="cd16841">
    <property type="entry name" value="RraA_family"/>
    <property type="match status" value="1"/>
</dbReference>
<dbReference type="GO" id="GO:0047443">
    <property type="term" value="F:4-hydroxy-4-methyl-2-oxoglutarate aldolase activity"/>
    <property type="evidence" value="ECO:0007669"/>
    <property type="project" value="UniProtKB-EC"/>
</dbReference>
<keyword evidence="5 9" id="KW-0479">Metal-binding</keyword>
<comment type="catalytic activity">
    <reaction evidence="8 10">
        <text>oxaloacetate + H(+) = pyruvate + CO2</text>
        <dbReference type="Rhea" id="RHEA:15641"/>
        <dbReference type="ChEBI" id="CHEBI:15361"/>
        <dbReference type="ChEBI" id="CHEBI:15378"/>
        <dbReference type="ChEBI" id="CHEBI:16452"/>
        <dbReference type="ChEBI" id="CHEBI:16526"/>
        <dbReference type="EC" id="4.1.1.112"/>
    </reaction>
</comment>
<dbReference type="EC" id="4.1.3.17" evidence="10"/>
<feature type="binding site" evidence="9">
    <location>
        <position position="105"/>
    </location>
    <ligand>
        <name>substrate</name>
    </ligand>
</feature>
<dbReference type="InterPro" id="IPR005493">
    <property type="entry name" value="RraA/RraA-like"/>
</dbReference>
<dbReference type="Gene3D" id="3.50.30.40">
    <property type="entry name" value="Ribonuclease E inhibitor RraA/RraA-like"/>
    <property type="match status" value="1"/>
</dbReference>
<evidence type="ECO:0000256" key="8">
    <source>
        <dbReference type="ARBA" id="ARBA00047973"/>
    </source>
</evidence>
<accession>A0A1Z9Z0X2</accession>
<comment type="subunit">
    <text evidence="4 10">Homotrimer.</text>
</comment>
<feature type="binding site" evidence="9">
    <location>
        <begin position="83"/>
        <end position="86"/>
    </location>
    <ligand>
        <name>substrate</name>
    </ligand>
</feature>
<dbReference type="PANTHER" id="PTHR33254">
    <property type="entry name" value="4-HYDROXY-4-METHYL-2-OXOGLUTARATE ALDOLASE 3-RELATED"/>
    <property type="match status" value="1"/>
</dbReference>
<comment type="function">
    <text evidence="7 10">Catalyzes the aldol cleavage of 4-hydroxy-4-methyl-2-oxoglutarate (HMG) into 2 molecules of pyruvate. Also contains a secondary oxaloacetate (OAA) decarboxylase activity due to the common pyruvate enolate transition state formed following C-C bond cleavage in the retro-aldol and decarboxylation reactions.</text>
</comment>
<dbReference type="GO" id="GO:0051252">
    <property type="term" value="P:regulation of RNA metabolic process"/>
    <property type="evidence" value="ECO:0007669"/>
    <property type="project" value="InterPro"/>
</dbReference>
<dbReference type="OrthoDB" id="943692at2"/>
<gene>
    <name evidence="11" type="ORF">CAP51_00420</name>
</gene>
<organism evidence="11 12">
    <name type="scientific">Acinetobacter populi</name>
    <dbReference type="NCBI Taxonomy" id="1582270"/>
    <lineage>
        <taxon>Bacteria</taxon>
        <taxon>Pseudomonadati</taxon>
        <taxon>Pseudomonadota</taxon>
        <taxon>Gammaproteobacteria</taxon>
        <taxon>Moraxellales</taxon>
        <taxon>Moraxellaceae</taxon>
        <taxon>Acinetobacter</taxon>
    </lineage>
</organism>
<evidence type="ECO:0000313" key="11">
    <source>
        <dbReference type="EMBL" id="OUY08123.1"/>
    </source>
</evidence>
<name>A0A1Z9Z0X2_9GAMM</name>
<keyword evidence="12" id="KW-1185">Reference proteome</keyword>
<comment type="cofactor">
    <cofactor evidence="2 10">
        <name>a divalent metal cation</name>
        <dbReference type="ChEBI" id="CHEBI:60240"/>
    </cofactor>
</comment>
<comment type="cofactor">
    <cofactor evidence="9">
        <name>Mg(2+)</name>
        <dbReference type="ChEBI" id="CHEBI:18420"/>
    </cofactor>
</comment>
<dbReference type="GO" id="GO:0008428">
    <property type="term" value="F:ribonuclease inhibitor activity"/>
    <property type="evidence" value="ECO:0007669"/>
    <property type="project" value="InterPro"/>
</dbReference>
<evidence type="ECO:0000313" key="12">
    <source>
        <dbReference type="Proteomes" id="UP000196536"/>
    </source>
</evidence>
<keyword evidence="6 10" id="KW-0456">Lyase</keyword>
<proteinExistence type="inferred from homology"/>
<sequence>MSVAFVTCDLLDDNEAKDLQVVSPSIDGKSFKSYGARKTFGGQVVTVKCFEDNSRVKELLATDGTGKVLVVDGGASIRCALMGDLIAESAVKNNWNGVIIYGCVRDVDAIAELDLGVHALAAIPQKSTRKGIGETGVTLYFGGVEIAQDDYIYADNNGIVVAKEALVQL</sequence>
<evidence type="ECO:0000256" key="9">
    <source>
        <dbReference type="PIRSR" id="PIRSR605493-1"/>
    </source>
</evidence>
<keyword evidence="9" id="KW-0460">Magnesium</keyword>
<dbReference type="EC" id="4.1.1.112" evidence="10"/>
<dbReference type="InterPro" id="IPR010203">
    <property type="entry name" value="RraA"/>
</dbReference>
<evidence type="ECO:0000256" key="3">
    <source>
        <dbReference type="ARBA" id="ARBA00008621"/>
    </source>
</evidence>
<protein>
    <recommendedName>
        <fullName evidence="10">4-hydroxy-4-methyl-2-oxoglutarate aldolase</fullName>
        <shortName evidence="10">HMG aldolase</shortName>
        <ecNumber evidence="10">4.1.1.112</ecNumber>
        <ecNumber evidence="10">4.1.3.17</ecNumber>
    </recommendedName>
    <alternativeName>
        <fullName evidence="10">Oxaloacetate decarboxylase</fullName>
    </alternativeName>
</protein>
<comment type="similarity">
    <text evidence="3 10">Belongs to the class II aldolase/RraA-like family.</text>
</comment>
<dbReference type="SUPFAM" id="SSF89562">
    <property type="entry name" value="RraA-like"/>
    <property type="match status" value="1"/>
</dbReference>
<dbReference type="NCBIfam" id="NF009134">
    <property type="entry name" value="PRK12487.1"/>
    <property type="match status" value="1"/>
</dbReference>
<dbReference type="InterPro" id="IPR036704">
    <property type="entry name" value="RraA/RraA-like_sf"/>
</dbReference>
<dbReference type="NCBIfam" id="TIGR01935">
    <property type="entry name" value="NOT-MenG"/>
    <property type="match status" value="1"/>
</dbReference>
<evidence type="ECO:0000256" key="1">
    <source>
        <dbReference type="ARBA" id="ARBA00001342"/>
    </source>
</evidence>
<reference evidence="11 12" key="1">
    <citation type="submission" date="2017-05" db="EMBL/GenBank/DDBJ databases">
        <title>Acinetobacter populi ANC 5415 (= PBJ7), whole genome shotgun sequencing project.</title>
        <authorList>
            <person name="Nemec A."/>
            <person name="Radolfova-Krizova L."/>
        </authorList>
    </citation>
    <scope>NUCLEOTIDE SEQUENCE [LARGE SCALE GENOMIC DNA]</scope>
    <source>
        <strain evidence="11 12">PBJ7</strain>
    </source>
</reference>
<feature type="binding site" evidence="9">
    <location>
        <position position="106"/>
    </location>
    <ligand>
        <name>Mg(2+)</name>
        <dbReference type="ChEBI" id="CHEBI:18420"/>
    </ligand>
</feature>